<dbReference type="Pfam" id="PF01844">
    <property type="entry name" value="HNH"/>
    <property type="match status" value="1"/>
</dbReference>
<sequence>MNIEAAYQKAKQVFNKELTQAGAAKQLFENHGINENSAKIMLAVYKKLVSGIEFKRALSAPDMSYFLERILAENGPNSLIKPLSALWKHIEYYEQKNNVSLNAMREVALSFSSSGETGNSIENIERQFQNKVLHSLNSNAEERRRRLARAEKAPKVRVVSVAIFERNPDVVAEVLLRANGHCENCKLAAPFTRRKDNTPYLEVHHKKRLADGGQDTVENAIGLCPNCHRKMHFGNI</sequence>
<organism evidence="2 3">
    <name type="scientific">Shewanella oncorhynchi</name>
    <dbReference type="NCBI Taxonomy" id="2726434"/>
    <lineage>
        <taxon>Bacteria</taxon>
        <taxon>Pseudomonadati</taxon>
        <taxon>Pseudomonadota</taxon>
        <taxon>Gammaproteobacteria</taxon>
        <taxon>Alteromonadales</taxon>
        <taxon>Shewanellaceae</taxon>
        <taxon>Shewanella</taxon>
    </lineage>
</organism>
<dbReference type="CDD" id="cd00085">
    <property type="entry name" value="HNHc"/>
    <property type="match status" value="1"/>
</dbReference>
<evidence type="ECO:0000313" key="2">
    <source>
        <dbReference type="EMBL" id="NLQ21579.1"/>
    </source>
</evidence>
<evidence type="ECO:0000313" key="3">
    <source>
        <dbReference type="Proteomes" id="UP000527352"/>
    </source>
</evidence>
<dbReference type="InterPro" id="IPR003615">
    <property type="entry name" value="HNH_nuc"/>
</dbReference>
<proteinExistence type="predicted"/>
<dbReference type="Proteomes" id="UP000527352">
    <property type="component" value="Unassembled WGS sequence"/>
</dbReference>
<evidence type="ECO:0000259" key="1">
    <source>
        <dbReference type="SMART" id="SM00507"/>
    </source>
</evidence>
<dbReference type="Gene3D" id="1.10.30.50">
    <property type="match status" value="1"/>
</dbReference>
<comment type="caution">
    <text evidence="2">The sequence shown here is derived from an EMBL/GenBank/DDBJ whole genome shotgun (WGS) entry which is preliminary data.</text>
</comment>
<keyword evidence="3" id="KW-1185">Reference proteome</keyword>
<accession>A0ABX1KJU0</accession>
<keyword evidence="2" id="KW-0540">Nuclease</keyword>
<feature type="domain" description="HNH nuclease" evidence="1">
    <location>
        <begin position="169"/>
        <end position="229"/>
    </location>
</feature>
<reference evidence="2 3" key="1">
    <citation type="submission" date="2020-04" db="EMBL/GenBank/DDBJ databases">
        <title>The first description of lens atrophy caused by putative novel Shewanella sp. that is a new emerging pathogen for cultured rainbow trout?</title>
        <authorList>
            <person name="Saticioglu I.B."/>
            <person name="Duman M."/>
            <person name="Altun S."/>
        </authorList>
    </citation>
    <scope>NUCLEOTIDE SEQUENCE [LARGE SCALE GENOMIC DNA]</scope>
    <source>
        <strain evidence="2 3">S-1</strain>
    </source>
</reference>
<dbReference type="EMBL" id="JABAEB010000001">
    <property type="protein sequence ID" value="NLQ21579.1"/>
    <property type="molecule type" value="Genomic_DNA"/>
</dbReference>
<dbReference type="SMART" id="SM00507">
    <property type="entry name" value="HNHc"/>
    <property type="match status" value="1"/>
</dbReference>
<gene>
    <name evidence="2" type="ORF">HGO26_01620</name>
</gene>
<keyword evidence="2" id="KW-0255">Endonuclease</keyword>
<protein>
    <submittedName>
        <fullName evidence="2">HNH endonuclease</fullName>
    </submittedName>
</protein>
<dbReference type="InterPro" id="IPR002711">
    <property type="entry name" value="HNH"/>
</dbReference>
<name>A0ABX1KJU0_9GAMM</name>
<keyword evidence="2" id="KW-0378">Hydrolase</keyword>
<dbReference type="GO" id="GO:0004519">
    <property type="term" value="F:endonuclease activity"/>
    <property type="evidence" value="ECO:0007669"/>
    <property type="project" value="UniProtKB-KW"/>
</dbReference>